<dbReference type="Pfam" id="PF03665">
    <property type="entry name" value="UPF0172"/>
    <property type="match status" value="1"/>
</dbReference>
<dbReference type="PROSITE" id="PS50249">
    <property type="entry name" value="MPN"/>
    <property type="match status" value="1"/>
</dbReference>
<name>A0ABY6K0Y9_9ARAC</name>
<gene>
    <name evidence="3" type="ORF">LAZ67_1007744</name>
</gene>
<dbReference type="CDD" id="cd08060">
    <property type="entry name" value="MPN_UPF0172"/>
    <property type="match status" value="1"/>
</dbReference>
<dbReference type="InterPro" id="IPR037518">
    <property type="entry name" value="MPN"/>
</dbReference>
<dbReference type="PANTHER" id="PTHR12941">
    <property type="entry name" value="ER MEMBRANE PROTEIN COMPLEX"/>
    <property type="match status" value="1"/>
</dbReference>
<evidence type="ECO:0000259" key="2">
    <source>
        <dbReference type="PROSITE" id="PS50249"/>
    </source>
</evidence>
<feature type="domain" description="MPN" evidence="2">
    <location>
        <begin position="4"/>
        <end position="140"/>
    </location>
</feature>
<organism evidence="3 4">
    <name type="scientific">Cordylochernes scorpioides</name>
    <dbReference type="NCBI Taxonomy" id="51811"/>
    <lineage>
        <taxon>Eukaryota</taxon>
        <taxon>Metazoa</taxon>
        <taxon>Ecdysozoa</taxon>
        <taxon>Arthropoda</taxon>
        <taxon>Chelicerata</taxon>
        <taxon>Arachnida</taxon>
        <taxon>Pseudoscorpiones</taxon>
        <taxon>Cheliferoidea</taxon>
        <taxon>Chernetidae</taxon>
        <taxon>Cordylochernes</taxon>
    </lineage>
</organism>
<evidence type="ECO:0000313" key="4">
    <source>
        <dbReference type="Proteomes" id="UP001235939"/>
    </source>
</evidence>
<sequence>MSEVTMSPQAYCKMVLHALKYPHKTVNGVFLAEQRANKDDPINLVDAIPLFHINLHLTPMLEVAFLQIDHYAQSRDLTIAGYYQANEFQKDSSPNLLASKIAEKIAEYYPDCCIVMVDGQKLHNMEEELPCHLYQLSGERWKERGGLQVDSEMALEVASNLHYARAYTGLVDFDNHLDNVALDWTNPSLSQKISDLI</sequence>
<evidence type="ECO:0000256" key="1">
    <source>
        <dbReference type="ARBA" id="ARBA00007461"/>
    </source>
</evidence>
<evidence type="ECO:0000313" key="3">
    <source>
        <dbReference type="EMBL" id="UYV62078.1"/>
    </source>
</evidence>
<dbReference type="PANTHER" id="PTHR12941:SF10">
    <property type="entry name" value="ER MEMBRANE PROTEIN COMPLEX SUBUNIT 8_9 HOMOLOG"/>
    <property type="match status" value="1"/>
</dbReference>
<comment type="similarity">
    <text evidence="1">Belongs to the EMC8/EMC9 family.</text>
</comment>
<reference evidence="3 4" key="1">
    <citation type="submission" date="2022-01" db="EMBL/GenBank/DDBJ databases">
        <title>A chromosomal length assembly of Cordylochernes scorpioides.</title>
        <authorList>
            <person name="Zeh D."/>
            <person name="Zeh J."/>
        </authorList>
    </citation>
    <scope>NUCLEOTIDE SEQUENCE [LARGE SCALE GENOMIC DNA]</scope>
    <source>
        <strain evidence="3">IN4F17</strain>
        <tissue evidence="3">Whole Body</tissue>
    </source>
</reference>
<keyword evidence="4" id="KW-1185">Reference proteome</keyword>
<dbReference type="EMBL" id="CP092863">
    <property type="protein sequence ID" value="UYV62078.1"/>
    <property type="molecule type" value="Genomic_DNA"/>
</dbReference>
<accession>A0ABY6K0Y9</accession>
<dbReference type="Proteomes" id="UP001235939">
    <property type="component" value="Chromosome 01"/>
</dbReference>
<protein>
    <submittedName>
        <fullName evidence="3">EMC8</fullName>
    </submittedName>
</protein>
<proteinExistence type="inferred from homology"/>
<dbReference type="InterPro" id="IPR005366">
    <property type="entry name" value="EMC8/9"/>
</dbReference>